<evidence type="ECO:0000256" key="1">
    <source>
        <dbReference type="SAM" id="Phobius"/>
    </source>
</evidence>
<evidence type="ECO:0008006" key="5">
    <source>
        <dbReference type="Google" id="ProtNLM"/>
    </source>
</evidence>
<keyword evidence="2" id="KW-0732">Signal</keyword>
<keyword evidence="1" id="KW-1133">Transmembrane helix</keyword>
<comment type="caution">
    <text evidence="3">The sequence shown here is derived from an EMBL/GenBank/DDBJ whole genome shotgun (WGS) entry which is preliminary data.</text>
</comment>
<dbReference type="Proteomes" id="UP000028725">
    <property type="component" value="Unassembled WGS sequence"/>
</dbReference>
<proteinExistence type="predicted"/>
<dbReference type="OrthoDB" id="9814441at2"/>
<feature type="transmembrane region" description="Helical" evidence="1">
    <location>
        <begin position="49"/>
        <end position="71"/>
    </location>
</feature>
<protein>
    <recommendedName>
        <fullName evidence="5">DUF3332 domain-containing protein</fullName>
    </recommendedName>
</protein>
<organism evidence="3 4">
    <name type="scientific">Hyalangium minutum</name>
    <dbReference type="NCBI Taxonomy" id="394096"/>
    <lineage>
        <taxon>Bacteria</taxon>
        <taxon>Pseudomonadati</taxon>
        <taxon>Myxococcota</taxon>
        <taxon>Myxococcia</taxon>
        <taxon>Myxococcales</taxon>
        <taxon>Cystobacterineae</taxon>
        <taxon>Archangiaceae</taxon>
        <taxon>Hyalangium</taxon>
    </lineage>
</organism>
<keyword evidence="1" id="KW-0472">Membrane</keyword>
<reference evidence="3 4" key="1">
    <citation type="submission" date="2014-04" db="EMBL/GenBank/DDBJ databases">
        <title>Genome assembly of Hyalangium minutum DSM 14724.</title>
        <authorList>
            <person name="Sharma G."/>
            <person name="Subramanian S."/>
        </authorList>
    </citation>
    <scope>NUCLEOTIDE SEQUENCE [LARGE SCALE GENOMIC DNA]</scope>
    <source>
        <strain evidence="3 4">DSM 14724</strain>
    </source>
</reference>
<feature type="signal peptide" evidence="2">
    <location>
        <begin position="1"/>
        <end position="22"/>
    </location>
</feature>
<evidence type="ECO:0000256" key="2">
    <source>
        <dbReference type="SAM" id="SignalP"/>
    </source>
</evidence>
<dbReference type="EMBL" id="JMCB01000025">
    <property type="protein sequence ID" value="KFE61033.1"/>
    <property type="molecule type" value="Genomic_DNA"/>
</dbReference>
<dbReference type="STRING" id="394096.DB31_4468"/>
<dbReference type="PATRIC" id="fig|394096.3.peg.8201"/>
<name>A0A085W020_9BACT</name>
<dbReference type="InterPro" id="IPR021768">
    <property type="entry name" value="DUF3332"/>
</dbReference>
<evidence type="ECO:0000313" key="3">
    <source>
        <dbReference type="EMBL" id="KFE61033.1"/>
    </source>
</evidence>
<keyword evidence="1" id="KW-0812">Transmembrane</keyword>
<dbReference type="Pfam" id="PF11810">
    <property type="entry name" value="DUF3332"/>
    <property type="match status" value="1"/>
</dbReference>
<dbReference type="AlphaFoldDB" id="A0A085W020"/>
<accession>A0A085W020</accession>
<sequence length="214" mass="23008">MKRASRLLAVLCVAFFSLHVSGCFGQFALTRAIWQFNKNVSPNKFIQWAVFLVMAIVPVYGIGTLVDALVINSIEFWTGSNPVSASADAPDSHTRIVRLSPEETLRLTRDDASGVMKVEVERAGQAPMVRYFELLENGMAVRDESGALVLQAQGELDGAISVTDAVGNTVALHSAEAVAQARQMLLDNGAEGLAQYARTQVSPVSQGLAQVCVQ</sequence>
<dbReference type="RefSeq" id="WP_044198372.1">
    <property type="nucleotide sequence ID" value="NZ_JMCB01000025.1"/>
</dbReference>
<feature type="chain" id="PRO_5001799308" description="DUF3332 domain-containing protein" evidence="2">
    <location>
        <begin position="23"/>
        <end position="214"/>
    </location>
</feature>
<evidence type="ECO:0000313" key="4">
    <source>
        <dbReference type="Proteomes" id="UP000028725"/>
    </source>
</evidence>
<gene>
    <name evidence="3" type="ORF">DB31_4468</name>
</gene>
<keyword evidence="4" id="KW-1185">Reference proteome</keyword>